<keyword evidence="1" id="KW-1133">Transmembrane helix</keyword>
<protein>
    <submittedName>
        <fullName evidence="2">18259_t:CDS:1</fullName>
    </submittedName>
</protein>
<feature type="transmembrane region" description="Helical" evidence="1">
    <location>
        <begin position="86"/>
        <end position="103"/>
    </location>
</feature>
<sequence length="113" mass="13247">MSLICGCWRIWISSFAYGSSLNSRDRNDKPINDFITLVRKVSYGFNQRTFIFYNLGLNYNYSAFSNKLLIAQPNARIVYFDPEEHIAFFLFAFVFVSSVIYRLRRLDPTFVSA</sequence>
<keyword evidence="3" id="KW-1185">Reference proteome</keyword>
<feature type="non-terminal residue" evidence="2">
    <location>
        <position position="1"/>
    </location>
</feature>
<reference evidence="2 3" key="1">
    <citation type="submission" date="2021-06" db="EMBL/GenBank/DDBJ databases">
        <authorList>
            <person name="Kallberg Y."/>
            <person name="Tangrot J."/>
            <person name="Rosling A."/>
        </authorList>
    </citation>
    <scope>NUCLEOTIDE SEQUENCE [LARGE SCALE GENOMIC DNA]</scope>
    <source>
        <strain evidence="2 3">120-4 pot B 10/14</strain>
    </source>
</reference>
<evidence type="ECO:0000313" key="3">
    <source>
        <dbReference type="Proteomes" id="UP000789901"/>
    </source>
</evidence>
<keyword evidence="1" id="KW-0812">Transmembrane</keyword>
<feature type="non-terminal residue" evidence="2">
    <location>
        <position position="113"/>
    </location>
</feature>
<proteinExistence type="predicted"/>
<gene>
    <name evidence="2" type="ORF">GMARGA_LOCUS43950</name>
</gene>
<evidence type="ECO:0000313" key="2">
    <source>
        <dbReference type="EMBL" id="CAG8855129.1"/>
    </source>
</evidence>
<comment type="caution">
    <text evidence="2">The sequence shown here is derived from an EMBL/GenBank/DDBJ whole genome shotgun (WGS) entry which is preliminary data.</text>
</comment>
<accession>A0ABN7XM05</accession>
<organism evidence="2 3">
    <name type="scientific">Gigaspora margarita</name>
    <dbReference type="NCBI Taxonomy" id="4874"/>
    <lineage>
        <taxon>Eukaryota</taxon>
        <taxon>Fungi</taxon>
        <taxon>Fungi incertae sedis</taxon>
        <taxon>Mucoromycota</taxon>
        <taxon>Glomeromycotina</taxon>
        <taxon>Glomeromycetes</taxon>
        <taxon>Diversisporales</taxon>
        <taxon>Gigasporaceae</taxon>
        <taxon>Gigaspora</taxon>
    </lineage>
</organism>
<dbReference type="Proteomes" id="UP000789901">
    <property type="component" value="Unassembled WGS sequence"/>
</dbReference>
<name>A0ABN7XM05_GIGMA</name>
<keyword evidence="1" id="KW-0472">Membrane</keyword>
<dbReference type="EMBL" id="CAJVQB010146188">
    <property type="protein sequence ID" value="CAG8855129.1"/>
    <property type="molecule type" value="Genomic_DNA"/>
</dbReference>
<evidence type="ECO:0000256" key="1">
    <source>
        <dbReference type="SAM" id="Phobius"/>
    </source>
</evidence>